<proteinExistence type="predicted"/>
<dbReference type="InterPro" id="IPR036390">
    <property type="entry name" value="WH_DNA-bd_sf"/>
</dbReference>
<keyword evidence="4" id="KW-0131">Cell cycle</keyword>
<evidence type="ECO:0000256" key="4">
    <source>
        <dbReference type="ARBA" id="ARBA00023306"/>
    </source>
</evidence>
<dbReference type="PIRSF" id="PIRSF019345">
    <property type="entry name" value="ScpB"/>
    <property type="match status" value="1"/>
</dbReference>
<dbReference type="InterPro" id="IPR005234">
    <property type="entry name" value="ScpB_csome_segregation"/>
</dbReference>
<organism evidence="6">
    <name type="scientific">hydrothermal vent metagenome</name>
    <dbReference type="NCBI Taxonomy" id="652676"/>
    <lineage>
        <taxon>unclassified sequences</taxon>
        <taxon>metagenomes</taxon>
        <taxon>ecological metagenomes</taxon>
    </lineage>
</organism>
<evidence type="ECO:0000256" key="3">
    <source>
        <dbReference type="ARBA" id="ARBA00022829"/>
    </source>
</evidence>
<evidence type="ECO:0000256" key="1">
    <source>
        <dbReference type="ARBA" id="ARBA00022490"/>
    </source>
</evidence>
<dbReference type="GO" id="GO:0051304">
    <property type="term" value="P:chromosome separation"/>
    <property type="evidence" value="ECO:0007669"/>
    <property type="project" value="InterPro"/>
</dbReference>
<feature type="region of interest" description="Disordered" evidence="5">
    <location>
        <begin position="1"/>
        <end position="29"/>
    </location>
</feature>
<dbReference type="InterPro" id="IPR036388">
    <property type="entry name" value="WH-like_DNA-bd_sf"/>
</dbReference>
<evidence type="ECO:0000313" key="6">
    <source>
        <dbReference type="EMBL" id="VAX35812.1"/>
    </source>
</evidence>
<protein>
    <submittedName>
        <fullName evidence="6">Segregation and condensation protein B</fullName>
    </submittedName>
</protein>
<keyword evidence="2" id="KW-0132">Cell division</keyword>
<sequence length="213" mass="22695">MTQATDETPAAAPSPSPPPASETSGSRTLDDLTGPIEAVLLCADRPVAVTKLAAAIGLSDDSPGTDQPLPPEAKADLAAAIDQLNADYETSGRSFRIETIAGGYRLMTLPRFARCIAAFQKQKVQNRLSKPAVETLAIVAYRQPVTRAEIESIRGVACGEVLKTLMDHRLVTIQGRAEELGRPILYGTTRQFLDTFGLASLKDLPPVETGARP</sequence>
<dbReference type="SUPFAM" id="SSF46785">
    <property type="entry name" value="Winged helix' DNA-binding domain"/>
    <property type="match status" value="2"/>
</dbReference>
<dbReference type="Pfam" id="PF04079">
    <property type="entry name" value="SMC_ScpB"/>
    <property type="match status" value="1"/>
</dbReference>
<gene>
    <name evidence="6" type="ORF">MNBD_PLANCTO03-1631</name>
</gene>
<name>A0A3B1D502_9ZZZZ</name>
<dbReference type="NCBIfam" id="TIGR00281">
    <property type="entry name" value="SMC-Scp complex subunit ScpB"/>
    <property type="match status" value="1"/>
</dbReference>
<dbReference type="PANTHER" id="PTHR34298">
    <property type="entry name" value="SEGREGATION AND CONDENSATION PROTEIN B"/>
    <property type="match status" value="1"/>
</dbReference>
<dbReference type="PANTHER" id="PTHR34298:SF2">
    <property type="entry name" value="SEGREGATION AND CONDENSATION PROTEIN B"/>
    <property type="match status" value="1"/>
</dbReference>
<reference evidence="6" key="1">
    <citation type="submission" date="2018-06" db="EMBL/GenBank/DDBJ databases">
        <authorList>
            <person name="Zhirakovskaya E."/>
        </authorList>
    </citation>
    <scope>NUCLEOTIDE SEQUENCE</scope>
</reference>
<dbReference type="EMBL" id="UOGK01000010">
    <property type="protein sequence ID" value="VAX35812.1"/>
    <property type="molecule type" value="Genomic_DNA"/>
</dbReference>
<dbReference type="AlphaFoldDB" id="A0A3B1D502"/>
<evidence type="ECO:0000256" key="5">
    <source>
        <dbReference type="SAM" id="MobiDB-lite"/>
    </source>
</evidence>
<dbReference type="Gene3D" id="1.10.10.10">
    <property type="entry name" value="Winged helix-like DNA-binding domain superfamily/Winged helix DNA-binding domain"/>
    <property type="match status" value="2"/>
</dbReference>
<dbReference type="GO" id="GO:0051301">
    <property type="term" value="P:cell division"/>
    <property type="evidence" value="ECO:0007669"/>
    <property type="project" value="UniProtKB-KW"/>
</dbReference>
<evidence type="ECO:0000256" key="2">
    <source>
        <dbReference type="ARBA" id="ARBA00022618"/>
    </source>
</evidence>
<accession>A0A3B1D502</accession>
<keyword evidence="1" id="KW-0963">Cytoplasm</keyword>
<keyword evidence="3" id="KW-0159">Chromosome partition</keyword>